<proteinExistence type="predicted"/>
<dbReference type="AlphaFoldDB" id="Q8EV66"/>
<dbReference type="Proteomes" id="UP000002522">
    <property type="component" value="Chromosome"/>
</dbReference>
<organism evidence="3 4">
    <name type="scientific">Malacoplasma penetrans (strain HF-2)</name>
    <name type="common">Mycoplasma penetrans</name>
    <dbReference type="NCBI Taxonomy" id="272633"/>
    <lineage>
        <taxon>Bacteria</taxon>
        <taxon>Bacillati</taxon>
        <taxon>Mycoplasmatota</taxon>
        <taxon>Mycoplasmoidales</taxon>
        <taxon>Mycoplasmoidaceae</taxon>
        <taxon>Malacoplasma</taxon>
    </lineage>
</organism>
<feature type="compositionally biased region" description="Low complexity" evidence="1">
    <location>
        <begin position="43"/>
        <end position="52"/>
    </location>
</feature>
<evidence type="ECO:0000313" key="3">
    <source>
        <dbReference type="EMBL" id="BAC44494.1"/>
    </source>
</evidence>
<gene>
    <name evidence="3" type="ordered locus">MYPE7020</name>
</gene>
<dbReference type="InParanoid" id="Q8EV66"/>
<name>Q8EV66_MALP2</name>
<keyword evidence="2" id="KW-0472">Membrane</keyword>
<dbReference type="Pfam" id="PF07668">
    <property type="entry name" value="MpPF1"/>
    <property type="match status" value="2"/>
</dbReference>
<dbReference type="GO" id="GO:0016020">
    <property type="term" value="C:membrane"/>
    <property type="evidence" value="ECO:0007669"/>
    <property type="project" value="InterPro"/>
</dbReference>
<evidence type="ECO:0000256" key="2">
    <source>
        <dbReference type="SAM" id="Phobius"/>
    </source>
</evidence>
<dbReference type="InterPro" id="IPR011653">
    <property type="entry name" value="Lipoprotein_p35"/>
</dbReference>
<keyword evidence="4" id="KW-1185">Reference proteome</keyword>
<evidence type="ECO:0000256" key="1">
    <source>
        <dbReference type="SAM" id="MobiDB-lite"/>
    </source>
</evidence>
<feature type="region of interest" description="Disordered" evidence="1">
    <location>
        <begin position="41"/>
        <end position="62"/>
    </location>
</feature>
<sequence>MKSQRKKLLKILSITGIFVATAAVPITLLSKYVISASLTNSKNQNNQDNNNQDGGGDTTPQAQTIVPKLKSSINLSGSLDKIFDAKNSSSSNTNSLIAQEIKNNLDKSFDNASDLEKVNNLSISVDGGFSGGVTWGNKQYDQNIGWGKETVGNEILYGSSLDQFNISSLDDFKSQLNNDTKLKDIISKSDASKFDSTATYSIASGSNLGLVGDNLVHVNVIETDASSNTKSIDLQIPISNINLNVSNMIVSVSGDNVETQTNKTTNFSYNVGISDQSQFTNPVDAPVASASEVKSANKILVKLGYAEVAANNQITLNQDLLKEELGIYNVTFSNANASIAPNGSTTDGTTGSYKISLDATPTPNKDFVWEDGTSDTKPVSFNVNVSVDEITPSLNSTLDLKGSLSRIFDTSGSGTRKDTNTVIAEDIKSNLNNYFSNGNDLKTVEDLDVTVNGNFPTSTWTGVAYDTWKSSTSYTGIYSSESAQIDITSLNDLKTKLTTKGLYGILLAAGLKFSGSSFAIQNEIGLSGGDLLHVNIRITSEWTTNPFTVDLAIPVSDINLKVSNLGVSVSGSNVKALSNGSVNYTYNVGIDDTVNFVKPTTGVTALSSANKTNVNEALVSLGFATKSGTNYTLNKDKISAALGVFNCTFEGISIQEDASTANNFTITLKATPNTNYYWEDGTNVPKELSFKVDLTVS</sequence>
<feature type="transmembrane region" description="Helical" evidence="2">
    <location>
        <begin position="12"/>
        <end position="34"/>
    </location>
</feature>
<dbReference type="KEGG" id="mpe:MYPE7020"/>
<dbReference type="EMBL" id="BA000026">
    <property type="protein sequence ID" value="BAC44494.1"/>
    <property type="molecule type" value="Genomic_DNA"/>
</dbReference>
<protein>
    <submittedName>
        <fullName evidence="3">Signal-peptide-less P35 lipoprotein homolog</fullName>
    </submittedName>
</protein>
<keyword evidence="2" id="KW-1133">Transmembrane helix</keyword>
<keyword evidence="3" id="KW-0449">Lipoprotein</keyword>
<dbReference type="HOGENOM" id="CLU_397842_0_0_14"/>
<dbReference type="RefSeq" id="WP_011077524.1">
    <property type="nucleotide sequence ID" value="NC_004432.1"/>
</dbReference>
<evidence type="ECO:0000313" key="4">
    <source>
        <dbReference type="Proteomes" id="UP000002522"/>
    </source>
</evidence>
<accession>Q8EV66</accession>
<keyword evidence="2" id="KW-0812">Transmembrane</keyword>
<reference evidence="3 4" key="1">
    <citation type="journal article" date="2002" name="Nucleic Acids Res.">
        <title>The complete genomic sequence of Mycoplasma penetrans, an intracellular bacterial pathogen in humans.</title>
        <authorList>
            <person name="Sasaki Y."/>
            <person name="Ishikawa J."/>
            <person name="Yamashita A."/>
            <person name="Oshima K."/>
            <person name="Kenri T."/>
            <person name="Furuya K."/>
            <person name="Yoshino C."/>
            <person name="Horino A."/>
            <person name="Shiba T."/>
            <person name="Sasaki T."/>
            <person name="Hattori M."/>
        </authorList>
    </citation>
    <scope>NUCLEOTIDE SEQUENCE [LARGE SCALE GENOMIC DNA]</scope>
    <source>
        <strain evidence="3 4">HF-2</strain>
    </source>
</reference>